<keyword evidence="4" id="KW-1185">Reference proteome</keyword>
<sequence length="114" mass="12392">MSATFTELLTPTKSEKRGAIIWDRATDNAASPVAGTPTITGTRDHCRYRVEEFVADDGRGFMLFELDAGTDRTEERYACLVGTRAKGCECRGYASTGKCKHLAALLTLVEAGKL</sequence>
<dbReference type="GO" id="GO:0008270">
    <property type="term" value="F:zinc ion binding"/>
    <property type="evidence" value="ECO:0007669"/>
    <property type="project" value="UniProtKB-KW"/>
</dbReference>
<name>A0A6M5Z1K8_9BACT</name>
<evidence type="ECO:0000313" key="3">
    <source>
        <dbReference type="EMBL" id="QJX00049.1"/>
    </source>
</evidence>
<gene>
    <name evidence="3" type="ORF">FTUN_7672</name>
</gene>
<dbReference type="RefSeq" id="WP_171474889.1">
    <property type="nucleotide sequence ID" value="NZ_CP053452.2"/>
</dbReference>
<evidence type="ECO:0000313" key="4">
    <source>
        <dbReference type="Proteomes" id="UP000503447"/>
    </source>
</evidence>
<keyword evidence="1" id="KW-0863">Zinc-finger</keyword>
<reference evidence="4" key="1">
    <citation type="submission" date="2020-05" db="EMBL/GenBank/DDBJ databases">
        <title>Frigoriglobus tundricola gen. nov., sp. nov., a psychrotolerant cellulolytic planctomycete of the family Gemmataceae with two divergent copies of 16S rRNA gene.</title>
        <authorList>
            <person name="Kulichevskaya I.S."/>
            <person name="Ivanova A.A."/>
            <person name="Naumoff D.G."/>
            <person name="Beletsky A.V."/>
            <person name="Rijpstra W.I.C."/>
            <person name="Sinninghe Damste J.S."/>
            <person name="Mardanov A.V."/>
            <person name="Ravin N.V."/>
            <person name="Dedysh S.N."/>
        </authorList>
    </citation>
    <scope>NUCLEOTIDE SEQUENCE [LARGE SCALE GENOMIC DNA]</scope>
    <source>
        <strain evidence="4">PL17</strain>
    </source>
</reference>
<protein>
    <recommendedName>
        <fullName evidence="2">SWIM-type domain-containing protein</fullName>
    </recommendedName>
</protein>
<feature type="domain" description="SWIM-type" evidence="2">
    <location>
        <begin position="77"/>
        <end position="110"/>
    </location>
</feature>
<keyword evidence="1" id="KW-0862">Zinc</keyword>
<dbReference type="Proteomes" id="UP000503447">
    <property type="component" value="Chromosome"/>
</dbReference>
<proteinExistence type="predicted"/>
<accession>A0A6M5Z1K8</accession>
<dbReference type="PROSITE" id="PS50966">
    <property type="entry name" value="ZF_SWIM"/>
    <property type="match status" value="1"/>
</dbReference>
<organism evidence="3 4">
    <name type="scientific">Frigoriglobus tundricola</name>
    <dbReference type="NCBI Taxonomy" id="2774151"/>
    <lineage>
        <taxon>Bacteria</taxon>
        <taxon>Pseudomonadati</taxon>
        <taxon>Planctomycetota</taxon>
        <taxon>Planctomycetia</taxon>
        <taxon>Gemmatales</taxon>
        <taxon>Gemmataceae</taxon>
        <taxon>Frigoriglobus</taxon>
    </lineage>
</organism>
<keyword evidence="1" id="KW-0479">Metal-binding</keyword>
<dbReference type="InterPro" id="IPR007527">
    <property type="entry name" value="Znf_SWIM"/>
</dbReference>
<dbReference type="AlphaFoldDB" id="A0A6M5Z1K8"/>
<evidence type="ECO:0000256" key="1">
    <source>
        <dbReference type="PROSITE-ProRule" id="PRU00325"/>
    </source>
</evidence>
<dbReference type="EMBL" id="CP053452">
    <property type="protein sequence ID" value="QJX00049.1"/>
    <property type="molecule type" value="Genomic_DNA"/>
</dbReference>
<dbReference type="KEGG" id="ftj:FTUN_7672"/>
<evidence type="ECO:0000259" key="2">
    <source>
        <dbReference type="PROSITE" id="PS50966"/>
    </source>
</evidence>